<dbReference type="eggNOG" id="KOG0298">
    <property type="taxonomic scope" value="Eukaryota"/>
</dbReference>
<evidence type="ECO:0000256" key="5">
    <source>
        <dbReference type="ARBA" id="ARBA00022833"/>
    </source>
</evidence>
<keyword evidence="5" id="KW-0862">Zinc</keyword>
<dbReference type="Gene3D" id="3.40.50.10810">
    <property type="entry name" value="Tandem AAA-ATPase domain"/>
    <property type="match status" value="1"/>
</dbReference>
<dbReference type="OMA" id="KAVFFCA"/>
<reference evidence="11 13" key="1">
    <citation type="journal article" date="2011" name="Science">
        <title>Comparative functional genomics of the fission yeasts.</title>
        <authorList>
            <person name="Rhind N."/>
            <person name="Chen Z."/>
            <person name="Yassour M."/>
            <person name="Thompson D.A."/>
            <person name="Haas B.J."/>
            <person name="Habib N."/>
            <person name="Wapinski I."/>
            <person name="Roy S."/>
            <person name="Lin M.F."/>
            <person name="Heiman D.I."/>
            <person name="Young S.K."/>
            <person name="Furuya K."/>
            <person name="Guo Y."/>
            <person name="Pidoux A."/>
            <person name="Chen H.M."/>
            <person name="Robbertse B."/>
            <person name="Goldberg J.M."/>
            <person name="Aoki K."/>
            <person name="Bayne E.H."/>
            <person name="Berlin A.M."/>
            <person name="Desjardins C.A."/>
            <person name="Dobbs E."/>
            <person name="Dukaj L."/>
            <person name="Fan L."/>
            <person name="FitzGerald M.G."/>
            <person name="French C."/>
            <person name="Gujja S."/>
            <person name="Hansen K."/>
            <person name="Keifenheim D."/>
            <person name="Levin J.Z."/>
            <person name="Mosher R.A."/>
            <person name="Mueller C.A."/>
            <person name="Pfiffner J."/>
            <person name="Priest M."/>
            <person name="Russ C."/>
            <person name="Smialowska A."/>
            <person name="Swoboda P."/>
            <person name="Sykes S.M."/>
            <person name="Vaughn M."/>
            <person name="Vengrova S."/>
            <person name="Yoder R."/>
            <person name="Zeng Q."/>
            <person name="Allshire R."/>
            <person name="Baulcombe D."/>
            <person name="Birren B.W."/>
            <person name="Brown W."/>
            <person name="Ekwall K."/>
            <person name="Kellis M."/>
            <person name="Leatherwood J."/>
            <person name="Levin H."/>
            <person name="Margalit H."/>
            <person name="Martienssen R."/>
            <person name="Nieduszynski C.A."/>
            <person name="Spatafora J.W."/>
            <person name="Friedman N."/>
            <person name="Dalgaard J.Z."/>
            <person name="Baumann P."/>
            <person name="Niki H."/>
            <person name="Regev A."/>
            <person name="Nusbaum C."/>
        </authorList>
    </citation>
    <scope>NUCLEOTIDE SEQUENCE [LARGE SCALE GENOMIC DNA]</scope>
    <source>
        <strain evidence="13">yFS275 / FY16936</strain>
    </source>
</reference>
<dbReference type="InterPro" id="IPR027417">
    <property type="entry name" value="P-loop_NTPase"/>
</dbReference>
<dbReference type="Gene3D" id="3.30.40.10">
    <property type="entry name" value="Zinc/RING finger domain, C3HC4 (zinc finger)"/>
    <property type="match status" value="1"/>
</dbReference>
<dbReference type="GO" id="GO:0016887">
    <property type="term" value="F:ATP hydrolysis activity"/>
    <property type="evidence" value="ECO:0007669"/>
    <property type="project" value="UniProtKB-ARBA"/>
</dbReference>
<dbReference type="JaponicusDB" id="SJAG_00111">
    <property type="gene designation" value="irc20"/>
</dbReference>
<accession>B6JXH2</accession>
<dbReference type="Pfam" id="PF00271">
    <property type="entry name" value="Helicase_C"/>
    <property type="match status" value="1"/>
</dbReference>
<dbReference type="GeneID" id="7049677"/>
<keyword evidence="11" id="KW-0347">Helicase</keyword>
<feature type="domain" description="RING-type" evidence="8">
    <location>
        <begin position="1113"/>
        <end position="1151"/>
    </location>
</feature>
<dbReference type="InterPro" id="IPR001841">
    <property type="entry name" value="Znf_RING"/>
</dbReference>
<dbReference type="GO" id="GO:0004386">
    <property type="term" value="F:helicase activity"/>
    <property type="evidence" value="ECO:0007669"/>
    <property type="project" value="UniProtKB-KW"/>
</dbReference>
<dbReference type="Pfam" id="PF26021">
    <property type="entry name" value="Ferritin_C144_05"/>
    <property type="match status" value="1"/>
</dbReference>
<evidence type="ECO:0000256" key="4">
    <source>
        <dbReference type="ARBA" id="ARBA00022801"/>
    </source>
</evidence>
<evidence type="ECO:0000313" key="11">
    <source>
        <dbReference type="EMBL" id="EEB05116.2"/>
    </source>
</evidence>
<dbReference type="InterPro" id="IPR000330">
    <property type="entry name" value="SNF2_N"/>
</dbReference>
<keyword evidence="3 7" id="KW-0863">Zinc-finger</keyword>
<dbReference type="STRING" id="402676.B6JXH2"/>
<dbReference type="GO" id="GO:0061630">
    <property type="term" value="F:ubiquitin protein ligase activity"/>
    <property type="evidence" value="ECO:0000318"/>
    <property type="project" value="GO_Central"/>
</dbReference>
<dbReference type="GO" id="GO:0008270">
    <property type="term" value="F:zinc ion binding"/>
    <property type="evidence" value="ECO:0007669"/>
    <property type="project" value="UniProtKB-KW"/>
</dbReference>
<keyword evidence="13" id="KW-1185">Reference proteome</keyword>
<name>B6JXH2_SCHJY</name>
<evidence type="ECO:0000259" key="8">
    <source>
        <dbReference type="PROSITE" id="PS50089"/>
    </source>
</evidence>
<evidence type="ECO:0000256" key="1">
    <source>
        <dbReference type="ARBA" id="ARBA00022723"/>
    </source>
</evidence>
<dbReference type="GO" id="GO:0000209">
    <property type="term" value="P:protein polyubiquitination"/>
    <property type="evidence" value="ECO:0000318"/>
    <property type="project" value="GO_Central"/>
</dbReference>
<dbReference type="InterPro" id="IPR052583">
    <property type="entry name" value="ATP-helicase/E3_Ub-Ligase"/>
</dbReference>
<organism evidence="11 13">
    <name type="scientific">Schizosaccharomyces japonicus (strain yFS275 / FY16936)</name>
    <name type="common">Fission yeast</name>
    <dbReference type="NCBI Taxonomy" id="402676"/>
    <lineage>
        <taxon>Eukaryota</taxon>
        <taxon>Fungi</taxon>
        <taxon>Dikarya</taxon>
        <taxon>Ascomycota</taxon>
        <taxon>Taphrinomycotina</taxon>
        <taxon>Schizosaccharomycetes</taxon>
        <taxon>Schizosaccharomycetales</taxon>
        <taxon>Schizosaccharomycetaceae</taxon>
        <taxon>Schizosaccharomyces</taxon>
    </lineage>
</organism>
<keyword evidence="1" id="KW-0479">Metal-binding</keyword>
<dbReference type="PANTHER" id="PTHR45865:SF1">
    <property type="entry name" value="E3 UBIQUITIN-PROTEIN LIGASE SHPRH"/>
    <property type="match status" value="1"/>
</dbReference>
<dbReference type="CDD" id="cd18793">
    <property type="entry name" value="SF2_C_SNF"/>
    <property type="match status" value="1"/>
</dbReference>
<dbReference type="RefSeq" id="XP_002171409.2">
    <property type="nucleotide sequence ID" value="XM_002171373.2"/>
</dbReference>
<dbReference type="InterPro" id="IPR001650">
    <property type="entry name" value="Helicase_C-like"/>
</dbReference>
<dbReference type="InterPro" id="IPR017907">
    <property type="entry name" value="Znf_RING_CS"/>
</dbReference>
<dbReference type="PROSITE" id="PS51192">
    <property type="entry name" value="HELICASE_ATP_BIND_1"/>
    <property type="match status" value="1"/>
</dbReference>
<dbReference type="Proteomes" id="UP000001744">
    <property type="component" value="Unassembled WGS sequence"/>
</dbReference>
<dbReference type="Pfam" id="PF13639">
    <property type="entry name" value="zf-RING_2"/>
    <property type="match status" value="1"/>
</dbReference>
<proteinExistence type="predicted"/>
<evidence type="ECO:0000259" key="10">
    <source>
        <dbReference type="PROSITE" id="PS51194"/>
    </source>
</evidence>
<keyword evidence="2" id="KW-0547">Nucleotide-binding</keyword>
<keyword evidence="4" id="KW-0378">Hydrolase</keyword>
<dbReference type="InterPro" id="IPR059033">
    <property type="entry name" value="C144_05_dom"/>
</dbReference>
<dbReference type="GO" id="GO:0006974">
    <property type="term" value="P:DNA damage response"/>
    <property type="evidence" value="ECO:0000318"/>
    <property type="project" value="GO_Central"/>
</dbReference>
<dbReference type="EMBL" id="KE651166">
    <property type="protein sequence ID" value="EEB05116.2"/>
    <property type="molecule type" value="Genomic_DNA"/>
</dbReference>
<dbReference type="PROSITE" id="PS50089">
    <property type="entry name" value="ZF_RING_2"/>
    <property type="match status" value="1"/>
</dbReference>
<evidence type="ECO:0000259" key="9">
    <source>
        <dbReference type="PROSITE" id="PS51192"/>
    </source>
</evidence>
<dbReference type="PANTHER" id="PTHR45865">
    <property type="entry name" value="E3 UBIQUITIN-PROTEIN LIGASE SHPRH FAMILY MEMBER"/>
    <property type="match status" value="1"/>
</dbReference>
<dbReference type="PROSITE" id="PS51194">
    <property type="entry name" value="HELICASE_CTER"/>
    <property type="match status" value="1"/>
</dbReference>
<dbReference type="SMART" id="SM00490">
    <property type="entry name" value="HELICc"/>
    <property type="match status" value="1"/>
</dbReference>
<evidence type="ECO:0000256" key="2">
    <source>
        <dbReference type="ARBA" id="ARBA00022741"/>
    </source>
</evidence>
<keyword evidence="6" id="KW-0067">ATP-binding</keyword>
<dbReference type="PROSITE" id="PS00518">
    <property type="entry name" value="ZF_RING_1"/>
    <property type="match status" value="1"/>
</dbReference>
<evidence type="ECO:0000256" key="3">
    <source>
        <dbReference type="ARBA" id="ARBA00022771"/>
    </source>
</evidence>
<dbReference type="OrthoDB" id="5330228at2759"/>
<dbReference type="SMART" id="SM00184">
    <property type="entry name" value="RING"/>
    <property type="match status" value="1"/>
</dbReference>
<sequence>MAILRKRQKKSKATFTVEDLYSKSACRLLCKEHENTYEAFLEQYEFFDFQWNPLFESVTETVPAILKIKRYDGELLLQFYPYTEKKITPRTNLPVICEVNMSRSDIKLKFPVLELWSRLWDSYRSLRNYLCFHCTIQRRDQCVNCSIGVFIQFTSLEDINAVYVSGASSPLTNLFDFVFPLKENDRNLVTCSLFYESSRNLAATLEADNLAKNDKIHATFLPFQKRAITWMVKRERLDRDCNGLPPMWESIRLDAESKDMLLYINRVYGYITPSRNTMIQLFDESIIRGGILADEMGMGKTLEVIGLIASNPCSEEIAKTTVYDPVVCAGVPTCHSTLIFTPSTLLEQWLSELKKFAPSLRVLHYKGVKKLKENFKLSDFHNYDVVLANYSDLHSELLYAQSNERLFRNAKKYVPPKSPLIQFCWWRICLDEAQMVEMTQAQVAQMLYRIPRHNAWAISGTPVRHHVEDLFGLLYFLRYKPVYLAKKQTWNQLITLHRSKQFCELFFPITCRHTKNAFGNELHLPSQKQYLVKTQFSPIEETNYRDLLKESMMLLAIDDSTDLSSWMSTFGNNKLDILRRWVTRLRQTCCHPQVGSGNKSAFMDEGMKTIQDVLKLMVNNTISSIYLKEFQYFSSVTRSAWIYDHIYNFTKAIEMWKDVLKLVDAHLHNGFSNILSPSFIEIGASNPIISECINSFLEKHSRSWKLLKHRLLFFIASSYNSLEDTKKEDEYYALAKETRIDLMRDASEKVNQSVTHLIERSQSSLFSNLPRFSMRQCNDIFNQPKTNLDARQLTNTLNVQADAIEELRDRVLHILQLPLFDQDSTPSGDEYEESLLAQSLADYGLDVLHCMILDRQFALNGATSFSPDLITATAEQRLNEELAKYEGEAGEDEEKRNKGLVHDQNVRDLLDTRNACKPTSQVNGTLLALIDRETSSADDSRFYNAQLARNTLLKEHTDSVNGLEKQLGLLRSVYNVRVVYYKQLQEISDTLLVSEPSLFLSKDKYHALQNQSSIERSECCLQTMLNFHEERLKRMIRDEKTSATEQTLSEKTRHHPNSDPIHERNFYGYVYELDKSNEKEQQMKTELLKLGSRQRYLNSLIKQLDDSESSQECVICRDTIIRGCITVCGHKYCVSCLSAWLAHHKSCPICKQHLGRYDVYIINNQAASASLAQQEGSLQNEKIGYYYPFDKNAMDSMKKIKLKQSFSSKIDTIVRHLLHIRSQDVFAKVVVFSQWADVLDGLHLSFRANDISFVKFDGRKRGKSIQDFVKNPTKQVLTLHAHSQSSGLTLIAATHVILCEPLLNPSLELQAISRVHRIGQTKPTSVYVYVTDNSIEEEILRLSIQKRQQVVTATDEALAANTVITGENATGDELFRCFQMSIMRQTMV</sequence>
<dbReference type="SUPFAM" id="SSF52540">
    <property type="entry name" value="P-loop containing nucleoside triphosphate hydrolases"/>
    <property type="match status" value="2"/>
</dbReference>
<dbReference type="VEuPathDB" id="FungiDB:SJAG_00111"/>
<feature type="domain" description="Helicase C-terminal" evidence="10">
    <location>
        <begin position="1212"/>
        <end position="1358"/>
    </location>
</feature>
<dbReference type="InterPro" id="IPR013083">
    <property type="entry name" value="Znf_RING/FYVE/PHD"/>
</dbReference>
<feature type="domain" description="Helicase ATP-binding" evidence="9">
    <location>
        <begin position="281"/>
        <end position="480"/>
    </location>
</feature>
<dbReference type="SMART" id="SM00487">
    <property type="entry name" value="DEXDc"/>
    <property type="match status" value="1"/>
</dbReference>
<gene>
    <name evidence="12" type="primary">irc20</name>
    <name evidence="11" type="ORF">SJAG_00111</name>
</gene>
<dbReference type="HOGENOM" id="CLU_001592_2_0_1"/>
<evidence type="ECO:0000313" key="12">
    <source>
        <dbReference type="JaponicusDB" id="SJAG_00111"/>
    </source>
</evidence>
<protein>
    <submittedName>
        <fullName evidence="11">ATP-dependent DNA helicase</fullName>
    </submittedName>
</protein>
<evidence type="ECO:0000256" key="6">
    <source>
        <dbReference type="ARBA" id="ARBA00022840"/>
    </source>
</evidence>
<evidence type="ECO:0000313" key="13">
    <source>
        <dbReference type="Proteomes" id="UP000001744"/>
    </source>
</evidence>
<dbReference type="Gene3D" id="3.40.50.300">
    <property type="entry name" value="P-loop containing nucleotide triphosphate hydrolases"/>
    <property type="match status" value="1"/>
</dbReference>
<dbReference type="Pfam" id="PF00176">
    <property type="entry name" value="SNF2-rel_dom"/>
    <property type="match status" value="1"/>
</dbReference>
<dbReference type="InterPro" id="IPR049730">
    <property type="entry name" value="SNF2/RAD54-like_C"/>
</dbReference>
<dbReference type="CDD" id="cd18070">
    <property type="entry name" value="DEXQc_SHPRH"/>
    <property type="match status" value="1"/>
</dbReference>
<dbReference type="InterPro" id="IPR038718">
    <property type="entry name" value="SNF2-like_sf"/>
</dbReference>
<dbReference type="GO" id="GO:0005524">
    <property type="term" value="F:ATP binding"/>
    <property type="evidence" value="ECO:0007669"/>
    <property type="project" value="InterPro"/>
</dbReference>
<dbReference type="InterPro" id="IPR014001">
    <property type="entry name" value="Helicase_ATP-bd"/>
</dbReference>
<dbReference type="SUPFAM" id="SSF57850">
    <property type="entry name" value="RING/U-box"/>
    <property type="match status" value="1"/>
</dbReference>
<evidence type="ECO:0000256" key="7">
    <source>
        <dbReference type="PROSITE-ProRule" id="PRU00175"/>
    </source>
</evidence>